<organism evidence="1 2">
    <name type="scientific">Clonostachys solani</name>
    <dbReference type="NCBI Taxonomy" id="160281"/>
    <lineage>
        <taxon>Eukaryota</taxon>
        <taxon>Fungi</taxon>
        <taxon>Dikarya</taxon>
        <taxon>Ascomycota</taxon>
        <taxon>Pezizomycotina</taxon>
        <taxon>Sordariomycetes</taxon>
        <taxon>Hypocreomycetidae</taxon>
        <taxon>Hypocreales</taxon>
        <taxon>Bionectriaceae</taxon>
        <taxon>Clonostachys</taxon>
    </lineage>
</organism>
<name>A0A9N9ZG10_9HYPO</name>
<protein>
    <submittedName>
        <fullName evidence="1">Uncharacterized protein</fullName>
    </submittedName>
</protein>
<reference evidence="2" key="1">
    <citation type="submission" date="2019-06" db="EMBL/GenBank/DDBJ databases">
        <authorList>
            <person name="Broberg M."/>
        </authorList>
    </citation>
    <scope>NUCLEOTIDE SEQUENCE [LARGE SCALE GENOMIC DNA]</scope>
</reference>
<dbReference type="OrthoDB" id="5068804at2759"/>
<reference evidence="1 2" key="2">
    <citation type="submission" date="2021-10" db="EMBL/GenBank/DDBJ databases">
        <authorList>
            <person name="Piombo E."/>
        </authorList>
    </citation>
    <scope>NUCLEOTIDE SEQUENCE [LARGE SCALE GENOMIC DNA]</scope>
</reference>
<comment type="caution">
    <text evidence="1">The sequence shown here is derived from an EMBL/GenBank/DDBJ whole genome shotgun (WGS) entry which is preliminary data.</text>
</comment>
<dbReference type="AlphaFoldDB" id="A0A9N9ZG10"/>
<dbReference type="Proteomes" id="UP000775872">
    <property type="component" value="Unassembled WGS sequence"/>
</dbReference>
<evidence type="ECO:0000313" key="1">
    <source>
        <dbReference type="EMBL" id="CAH0054796.1"/>
    </source>
</evidence>
<accession>A0A9N9ZG10</accession>
<proteinExistence type="predicted"/>
<keyword evidence="2" id="KW-1185">Reference proteome</keyword>
<evidence type="ECO:0000313" key="2">
    <source>
        <dbReference type="Proteomes" id="UP000775872"/>
    </source>
</evidence>
<dbReference type="EMBL" id="CABFOC020000052">
    <property type="protein sequence ID" value="CAH0054796.1"/>
    <property type="molecule type" value="Genomic_DNA"/>
</dbReference>
<sequence length="164" mass="18558">MTSNSFSLDNAKRSLHEDGFFELSGPDVGTQIAEMEEKHFPFLTPYGLTFLKTLVIDDTRIRHILEASFEKCTLGHWLRYRALPGHIESYFRNDRDPDNPDDAGLHGLAVQLWAKGSAVRYYRGSHLLSFPTEESERRLYETSKDAMDEAGCPAEDITFPSGGL</sequence>
<gene>
    <name evidence="1" type="ORF">CSOL1703_00016354</name>
</gene>